<dbReference type="Pfam" id="PF00496">
    <property type="entry name" value="SBP_bac_5"/>
    <property type="match status" value="1"/>
</dbReference>
<dbReference type="InterPro" id="IPR000914">
    <property type="entry name" value="SBP_5_dom"/>
</dbReference>
<dbReference type="AlphaFoldDB" id="A0A428WQH5"/>
<sequence>MEGIMRRSRRLWGPTVVMTSLALVLAACGGSGSGSNPAGAGETNPDGTVSVYGTEPQNALVPSNINDLGGTKAVQVMFATLVGFKGADAKPFNLMADSITTTDSKVYDIKIKQGWKFHDGTEVKAHNFTDAWNFAAYAPNGQLNTDFFSNIQGYTDVHPEDENAKPSTEGMSGLVVKGDYEFQVTLNAPFSVFDIKIGYQAFAPLPDVFFKDRPGFEQHPIGNGPMKFVSRTPNQDIKLTRFDDYKGDDKVHFKDLDIKIYASQETAYQDLLSGRLDFMEALPPSAVAGGKYKNDLGDRLVTGHLLGISTIAVPYYVPGYNNLELRKAISMAIDRAQITKTVMNDTYVPADGYISQGIPGARPGVCEFCKFDPEAAKEAFQRSGFKGKLTIASNADGGRKEPLVAACNSIKNTLGVECDFVPATDFGQWRSIVTKKKLTGMGRSDWSADYPSIEDFLNPIYKTGGSSNDSSYTNPQVDALLARADATADKDAAVKLYQQAEDLIAKDLPSIPVWDEKGVAAKSKNLKSAALDFRRMPDYPSIEVLKK</sequence>
<evidence type="ECO:0000259" key="2">
    <source>
        <dbReference type="Pfam" id="PF00496"/>
    </source>
</evidence>
<dbReference type="SUPFAM" id="SSF53850">
    <property type="entry name" value="Periplasmic binding protein-like II"/>
    <property type="match status" value="1"/>
</dbReference>
<keyword evidence="4" id="KW-1185">Reference proteome</keyword>
<reference evidence="3 4" key="1">
    <citation type="submission" date="2018-05" db="EMBL/GenBank/DDBJ databases">
        <title>Evolution of GPA BGCs.</title>
        <authorList>
            <person name="Waglechner N."/>
            <person name="Wright G.D."/>
        </authorList>
    </citation>
    <scope>NUCLEOTIDE SEQUENCE [LARGE SCALE GENOMIC DNA]</scope>
    <source>
        <strain evidence="3 4">DSM 5908</strain>
    </source>
</reference>
<dbReference type="Proteomes" id="UP000286716">
    <property type="component" value="Unassembled WGS sequence"/>
</dbReference>
<evidence type="ECO:0000256" key="1">
    <source>
        <dbReference type="SAM" id="SignalP"/>
    </source>
</evidence>
<feature type="domain" description="Solute-binding protein family 5" evidence="2">
    <location>
        <begin position="94"/>
        <end position="467"/>
    </location>
</feature>
<dbReference type="PANTHER" id="PTHR30290">
    <property type="entry name" value="PERIPLASMIC BINDING COMPONENT OF ABC TRANSPORTER"/>
    <property type="match status" value="1"/>
</dbReference>
<gene>
    <name evidence="3" type="ORF">DMA12_14765</name>
</gene>
<comment type="caution">
    <text evidence="3">The sequence shown here is derived from an EMBL/GenBank/DDBJ whole genome shotgun (WGS) entry which is preliminary data.</text>
</comment>
<dbReference type="OrthoDB" id="9046151at2"/>
<dbReference type="InterPro" id="IPR030678">
    <property type="entry name" value="Peptide/Ni-bd"/>
</dbReference>
<dbReference type="GO" id="GO:0043190">
    <property type="term" value="C:ATP-binding cassette (ABC) transporter complex"/>
    <property type="evidence" value="ECO:0007669"/>
    <property type="project" value="InterPro"/>
</dbReference>
<dbReference type="CDD" id="cd00995">
    <property type="entry name" value="PBP2_NikA_DppA_OppA_like"/>
    <property type="match status" value="1"/>
</dbReference>
<dbReference type="EMBL" id="QHHU01000017">
    <property type="protein sequence ID" value="RSM45283.1"/>
    <property type="molecule type" value="Genomic_DNA"/>
</dbReference>
<dbReference type="Gene3D" id="3.10.105.10">
    <property type="entry name" value="Dipeptide-binding Protein, Domain 3"/>
    <property type="match status" value="1"/>
</dbReference>
<dbReference type="PIRSF" id="PIRSF002741">
    <property type="entry name" value="MppA"/>
    <property type="match status" value="1"/>
</dbReference>
<name>A0A428WQH5_AMYBA</name>
<organism evidence="3 4">
    <name type="scientific">Amycolatopsis balhimycina DSM 5908</name>
    <dbReference type="NCBI Taxonomy" id="1081091"/>
    <lineage>
        <taxon>Bacteria</taxon>
        <taxon>Bacillati</taxon>
        <taxon>Actinomycetota</taxon>
        <taxon>Actinomycetes</taxon>
        <taxon>Pseudonocardiales</taxon>
        <taxon>Pseudonocardiaceae</taxon>
        <taxon>Amycolatopsis</taxon>
    </lineage>
</organism>
<protein>
    <submittedName>
        <fullName evidence="3">ABC transporter substrate-binding protein</fullName>
    </submittedName>
</protein>
<dbReference type="InterPro" id="IPR039424">
    <property type="entry name" value="SBP_5"/>
</dbReference>
<evidence type="ECO:0000313" key="3">
    <source>
        <dbReference type="EMBL" id="RSM45283.1"/>
    </source>
</evidence>
<dbReference type="PROSITE" id="PS51257">
    <property type="entry name" value="PROKAR_LIPOPROTEIN"/>
    <property type="match status" value="1"/>
</dbReference>
<accession>A0A428WQH5</accession>
<keyword evidence="1" id="KW-0732">Signal</keyword>
<proteinExistence type="predicted"/>
<dbReference type="PANTHER" id="PTHR30290:SF83">
    <property type="entry name" value="ABC TRANSPORTER SUBSTRATE-BINDING PROTEIN"/>
    <property type="match status" value="1"/>
</dbReference>
<dbReference type="GO" id="GO:0042597">
    <property type="term" value="C:periplasmic space"/>
    <property type="evidence" value="ECO:0007669"/>
    <property type="project" value="UniProtKB-ARBA"/>
</dbReference>
<dbReference type="Gene3D" id="3.90.76.10">
    <property type="entry name" value="Dipeptide-binding Protein, Domain 1"/>
    <property type="match status" value="1"/>
</dbReference>
<dbReference type="Gene3D" id="3.40.190.10">
    <property type="entry name" value="Periplasmic binding protein-like II"/>
    <property type="match status" value="1"/>
</dbReference>
<feature type="signal peptide" evidence="1">
    <location>
        <begin position="1"/>
        <end position="26"/>
    </location>
</feature>
<feature type="chain" id="PRO_5039279336" evidence="1">
    <location>
        <begin position="27"/>
        <end position="547"/>
    </location>
</feature>
<dbReference type="GO" id="GO:1904680">
    <property type="term" value="F:peptide transmembrane transporter activity"/>
    <property type="evidence" value="ECO:0007669"/>
    <property type="project" value="TreeGrafter"/>
</dbReference>
<evidence type="ECO:0000313" key="4">
    <source>
        <dbReference type="Proteomes" id="UP000286716"/>
    </source>
</evidence>
<dbReference type="GO" id="GO:0015833">
    <property type="term" value="P:peptide transport"/>
    <property type="evidence" value="ECO:0007669"/>
    <property type="project" value="TreeGrafter"/>
</dbReference>